<dbReference type="Proteomes" id="UP001315967">
    <property type="component" value="Chromosome"/>
</dbReference>
<name>A0ABY5P7I3_9LACT</name>
<reference evidence="2 3" key="1">
    <citation type="submission" date="2022-08" db="EMBL/GenBank/DDBJ databases">
        <title>Aerococcaceae sp. nov isolated from spoiled eye mask.</title>
        <authorList>
            <person name="Zhou G."/>
            <person name="Xie X.-B."/>
            <person name="Shi Q.-S."/>
            <person name="Wang Y.-S."/>
            <person name="Wen X."/>
            <person name="Peng H."/>
            <person name="Yang X.-J."/>
            <person name="Tao H.-B."/>
            <person name="Huang X.-M."/>
        </authorList>
    </citation>
    <scope>NUCLEOTIDE SEQUENCE [LARGE SCALE GENOMIC DNA]</scope>
    <source>
        <strain evidence="3">DM20194951</strain>
    </source>
</reference>
<feature type="domain" description="NERD" evidence="1">
    <location>
        <begin position="35"/>
        <end position="133"/>
    </location>
</feature>
<dbReference type="InterPro" id="IPR011528">
    <property type="entry name" value="NERD"/>
</dbReference>
<evidence type="ECO:0000313" key="3">
    <source>
        <dbReference type="Proteomes" id="UP001315967"/>
    </source>
</evidence>
<keyword evidence="3" id="KW-1185">Reference proteome</keyword>
<sequence>MTGMIKAQEFQWLEEMEVRGVLDKEENTEIFIKRMGFEGEEEAYGLLSLYKNPEWRLLRDLRYVLQAGEIQVDLLLITQLGWLVFEVKNYDAEYRYVDGVWSVNGTVKMKDDFKQLKRMLDIFAGVHRSCGSGGELSGKLLFINESDSVDIEGVDASLYLKRAKLKRFIQGLSNECQHLFVDDSSMDYDAEWLLARSVEDPRRKSLTQERYSKLKKGVYCDSCKSFNTKFQRYHLKCHECGYSESSEKAILRTICAYGVLFPFRALKTSEVLTLFGGQVKYVRVKTVLMKFFEYDSTTLLFKNPVNSYEYQFPQYKPYYRDKNVIK</sequence>
<dbReference type="RefSeq" id="WP_313794192.1">
    <property type="nucleotide sequence ID" value="NZ_CP102453.1"/>
</dbReference>
<evidence type="ECO:0000259" key="1">
    <source>
        <dbReference type="PROSITE" id="PS50965"/>
    </source>
</evidence>
<dbReference type="PROSITE" id="PS50965">
    <property type="entry name" value="NERD"/>
    <property type="match status" value="1"/>
</dbReference>
<organism evidence="2 3">
    <name type="scientific">Fundicoccus culcitae</name>
    <dbReference type="NCBI Taxonomy" id="2969821"/>
    <lineage>
        <taxon>Bacteria</taxon>
        <taxon>Bacillati</taxon>
        <taxon>Bacillota</taxon>
        <taxon>Bacilli</taxon>
        <taxon>Lactobacillales</taxon>
        <taxon>Aerococcaceae</taxon>
        <taxon>Fundicoccus</taxon>
    </lineage>
</organism>
<protein>
    <submittedName>
        <fullName evidence="2">NERD domain-containing protein</fullName>
    </submittedName>
</protein>
<dbReference type="EMBL" id="CP102453">
    <property type="protein sequence ID" value="UUX34691.1"/>
    <property type="molecule type" value="Genomic_DNA"/>
</dbReference>
<dbReference type="Pfam" id="PF08378">
    <property type="entry name" value="NERD"/>
    <property type="match status" value="1"/>
</dbReference>
<gene>
    <name evidence="2" type="ORF">NRE15_03300</name>
</gene>
<accession>A0ABY5P7I3</accession>
<evidence type="ECO:0000313" key="2">
    <source>
        <dbReference type="EMBL" id="UUX34691.1"/>
    </source>
</evidence>
<proteinExistence type="predicted"/>